<proteinExistence type="predicted"/>
<evidence type="ECO:0000313" key="1">
    <source>
        <dbReference type="EMBL" id="GBM51046.1"/>
    </source>
</evidence>
<reference evidence="1 2" key="1">
    <citation type="journal article" date="2019" name="Sci. Rep.">
        <title>Orb-weaving spider Araneus ventricosus genome elucidates the spidroin gene catalogue.</title>
        <authorList>
            <person name="Kono N."/>
            <person name="Nakamura H."/>
            <person name="Ohtoshi R."/>
            <person name="Moran D.A.P."/>
            <person name="Shinohara A."/>
            <person name="Yoshida Y."/>
            <person name="Fujiwara M."/>
            <person name="Mori M."/>
            <person name="Tomita M."/>
            <person name="Arakawa K."/>
        </authorList>
    </citation>
    <scope>NUCLEOTIDE SEQUENCE [LARGE SCALE GENOMIC DNA]</scope>
</reference>
<name>A0A4Y2GE29_ARAVE</name>
<dbReference type="Proteomes" id="UP000499080">
    <property type="component" value="Unassembled WGS sequence"/>
</dbReference>
<dbReference type="EMBL" id="BGPR01001320">
    <property type="protein sequence ID" value="GBM51046.1"/>
    <property type="molecule type" value="Genomic_DNA"/>
</dbReference>
<organism evidence="1 2">
    <name type="scientific">Araneus ventricosus</name>
    <name type="common">Orbweaver spider</name>
    <name type="synonym">Epeira ventricosa</name>
    <dbReference type="NCBI Taxonomy" id="182803"/>
    <lineage>
        <taxon>Eukaryota</taxon>
        <taxon>Metazoa</taxon>
        <taxon>Ecdysozoa</taxon>
        <taxon>Arthropoda</taxon>
        <taxon>Chelicerata</taxon>
        <taxon>Arachnida</taxon>
        <taxon>Araneae</taxon>
        <taxon>Araneomorphae</taxon>
        <taxon>Entelegynae</taxon>
        <taxon>Araneoidea</taxon>
        <taxon>Araneidae</taxon>
        <taxon>Araneus</taxon>
    </lineage>
</organism>
<accession>A0A4Y2GE29</accession>
<comment type="caution">
    <text evidence="1">The sequence shown here is derived from an EMBL/GenBank/DDBJ whole genome shotgun (WGS) entry which is preliminary data.</text>
</comment>
<dbReference type="AlphaFoldDB" id="A0A4Y2GE29"/>
<protein>
    <submittedName>
        <fullName evidence="1">Uncharacterized protein</fullName>
    </submittedName>
</protein>
<keyword evidence="2" id="KW-1185">Reference proteome</keyword>
<evidence type="ECO:0000313" key="2">
    <source>
        <dbReference type="Proteomes" id="UP000499080"/>
    </source>
</evidence>
<sequence>MIRCVVILRSPARDSTRRTDVWGYYRMTCFTVTAFDCVTALRGRRTFPVRSSLTFPVRSNFLSKALIALSDEPLLTSNLLLNLRLV</sequence>
<gene>
    <name evidence="1" type="ORF">AVEN_123863_1</name>
</gene>